<feature type="domain" description="Alpha-D-phosphohexomutase alpha/beta/alpha" evidence="9">
    <location>
        <begin position="160"/>
        <end position="259"/>
    </location>
</feature>
<dbReference type="InterPro" id="IPR005844">
    <property type="entry name" value="A-D-PHexomutase_a/b/a-I"/>
</dbReference>
<dbReference type="Pfam" id="PF02880">
    <property type="entry name" value="PGM_PMM_III"/>
    <property type="match status" value="1"/>
</dbReference>
<dbReference type="InterPro" id="IPR016055">
    <property type="entry name" value="A-D-PHexomutase_a/b/a-I/II/III"/>
</dbReference>
<feature type="domain" description="Alpha-D-phosphohexomutase C-terminal" evidence="7">
    <location>
        <begin position="378"/>
        <end position="456"/>
    </location>
</feature>
<proteinExistence type="inferred from homology"/>
<evidence type="ECO:0000313" key="11">
    <source>
        <dbReference type="EMBL" id="AZA12908.1"/>
    </source>
</evidence>
<protein>
    <submittedName>
        <fullName evidence="11">Phosphomannomutase/phosphoglucomutase</fullName>
        <ecNumber evidence="11">5.4.2.2</ecNumber>
    </submittedName>
</protein>
<evidence type="ECO:0000256" key="2">
    <source>
        <dbReference type="ARBA" id="ARBA00010231"/>
    </source>
</evidence>
<evidence type="ECO:0000256" key="1">
    <source>
        <dbReference type="ARBA" id="ARBA00001946"/>
    </source>
</evidence>
<dbReference type="PANTHER" id="PTHR43771">
    <property type="entry name" value="PHOSPHOMANNOMUTASE"/>
    <property type="match status" value="1"/>
</dbReference>
<dbReference type="PRINTS" id="PR00509">
    <property type="entry name" value="PGMPMM"/>
</dbReference>
<evidence type="ECO:0000259" key="7">
    <source>
        <dbReference type="Pfam" id="PF00408"/>
    </source>
</evidence>
<evidence type="ECO:0000259" key="9">
    <source>
        <dbReference type="Pfam" id="PF02879"/>
    </source>
</evidence>
<dbReference type="KEGG" id="ccho:CCHOA_02455"/>
<keyword evidence="6 11" id="KW-0413">Isomerase</keyword>
<dbReference type="OrthoDB" id="9803322at2"/>
<comment type="cofactor">
    <cofactor evidence="1">
        <name>Mg(2+)</name>
        <dbReference type="ChEBI" id="CHEBI:18420"/>
    </cofactor>
</comment>
<evidence type="ECO:0000256" key="3">
    <source>
        <dbReference type="ARBA" id="ARBA00022553"/>
    </source>
</evidence>
<dbReference type="InterPro" id="IPR005841">
    <property type="entry name" value="Alpha-D-phosphohexomutase_SF"/>
</dbReference>
<feature type="domain" description="Alpha-D-phosphohexomutase alpha/beta/alpha" evidence="10">
    <location>
        <begin position="270"/>
        <end position="373"/>
    </location>
</feature>
<evidence type="ECO:0000259" key="8">
    <source>
        <dbReference type="Pfam" id="PF02878"/>
    </source>
</evidence>
<feature type="domain" description="Alpha-D-phosphohexomutase alpha/beta/alpha" evidence="8">
    <location>
        <begin position="12"/>
        <end position="137"/>
    </location>
</feature>
<dbReference type="RefSeq" id="WP_123926314.1">
    <property type="nucleotide sequence ID" value="NZ_CP033896.1"/>
</dbReference>
<dbReference type="GO" id="GO:0046872">
    <property type="term" value="F:metal ion binding"/>
    <property type="evidence" value="ECO:0007669"/>
    <property type="project" value="UniProtKB-KW"/>
</dbReference>
<sequence>MTARTRDLVDKMVKAYDIRGLVDTHLDAAVAYEVGNTFATIMADEGCTTIGIGYDMRPSSPALAAAFADGVTAAGSDAVMFGLCATDELYFAAGAYHIAGAMFTASHNPAEYNGIKLCRPGAVPVSTDSGLATIAEQLVTGETITAPVPGTRTTRDILPDYVAKLRELVNLADLPSIKVAIDAGNGMAGHTAHAVFANTPVEVLPLYFELDGTFPNHEANPLDPMNLVDLQQFVRDSGADIGLAFDGDADRCFVVDEQGRPVSPSVVTALVAVSYLTKYPQAAIIHNLICSQTVPETIVEHGGRPVRTRVGHSYIKATMAEEQAVFGGEHSAHYYFTEFFNADSGMLAALHVLNVLGASGGTLSALVDQYQRYVASGEINTRLADTAQRDEKIAAVLDTFHDRIATVDRLDGVTVTLTEPGCWFNLRGSNTEPLLRLNAETPSQAQTDTLVAEIFAIIRPNKDDSTGAAAP</sequence>
<dbReference type="Pfam" id="PF02879">
    <property type="entry name" value="PGM_PMM_II"/>
    <property type="match status" value="1"/>
</dbReference>
<dbReference type="EC" id="5.4.2.2" evidence="11"/>
<evidence type="ECO:0000256" key="4">
    <source>
        <dbReference type="ARBA" id="ARBA00022723"/>
    </source>
</evidence>
<evidence type="ECO:0000313" key="12">
    <source>
        <dbReference type="Proteomes" id="UP000269019"/>
    </source>
</evidence>
<evidence type="ECO:0000259" key="10">
    <source>
        <dbReference type="Pfam" id="PF02880"/>
    </source>
</evidence>
<dbReference type="GO" id="GO:0005975">
    <property type="term" value="P:carbohydrate metabolic process"/>
    <property type="evidence" value="ECO:0007669"/>
    <property type="project" value="InterPro"/>
</dbReference>
<keyword evidence="12" id="KW-1185">Reference proteome</keyword>
<dbReference type="PANTHER" id="PTHR43771:SF1">
    <property type="entry name" value="PHOSPHOMANNOMUTASE"/>
    <property type="match status" value="1"/>
</dbReference>
<gene>
    <name evidence="11" type="primary">algC</name>
    <name evidence="11" type="ORF">CCHOA_02455</name>
</gene>
<dbReference type="GO" id="GO:0004614">
    <property type="term" value="F:phosphoglucomutase activity"/>
    <property type="evidence" value="ECO:0007669"/>
    <property type="project" value="UniProtKB-EC"/>
</dbReference>
<organism evidence="11 12">
    <name type="scientific">Corynebacterium choanae</name>
    <dbReference type="NCBI Taxonomy" id="1862358"/>
    <lineage>
        <taxon>Bacteria</taxon>
        <taxon>Bacillati</taxon>
        <taxon>Actinomycetota</taxon>
        <taxon>Actinomycetes</taxon>
        <taxon>Mycobacteriales</taxon>
        <taxon>Corynebacteriaceae</taxon>
        <taxon>Corynebacterium</taxon>
    </lineage>
</organism>
<evidence type="ECO:0000256" key="6">
    <source>
        <dbReference type="ARBA" id="ARBA00023235"/>
    </source>
</evidence>
<dbReference type="NCBIfam" id="NF007088">
    <property type="entry name" value="PRK09542.1"/>
    <property type="match status" value="1"/>
</dbReference>
<dbReference type="SUPFAM" id="SSF53738">
    <property type="entry name" value="Phosphoglucomutase, first 3 domains"/>
    <property type="match status" value="3"/>
</dbReference>
<dbReference type="InterPro" id="IPR005845">
    <property type="entry name" value="A-D-PHexomutase_a/b/a-II"/>
</dbReference>
<dbReference type="InterPro" id="IPR036900">
    <property type="entry name" value="A-D-PHexomutase_C_sf"/>
</dbReference>
<name>A0A3G6J7N6_9CORY</name>
<dbReference type="EMBL" id="CP033896">
    <property type="protein sequence ID" value="AZA12908.1"/>
    <property type="molecule type" value="Genomic_DNA"/>
</dbReference>
<dbReference type="SUPFAM" id="SSF55957">
    <property type="entry name" value="Phosphoglucomutase, C-terminal domain"/>
    <property type="match status" value="1"/>
</dbReference>
<dbReference type="Gene3D" id="3.40.120.10">
    <property type="entry name" value="Alpha-D-Glucose-1,6-Bisphosphate, subunit A, domain 3"/>
    <property type="match status" value="3"/>
</dbReference>
<dbReference type="Pfam" id="PF00408">
    <property type="entry name" value="PGM_PMM_IV"/>
    <property type="match status" value="1"/>
</dbReference>
<dbReference type="AlphaFoldDB" id="A0A3G6J7N6"/>
<dbReference type="CDD" id="cd03089">
    <property type="entry name" value="PMM_PGM"/>
    <property type="match status" value="1"/>
</dbReference>
<keyword evidence="4" id="KW-0479">Metal-binding</keyword>
<dbReference type="InterPro" id="IPR005843">
    <property type="entry name" value="A-D-PHexomutase_C"/>
</dbReference>
<keyword evidence="3" id="KW-0597">Phosphoprotein</keyword>
<accession>A0A3G6J7N6</accession>
<dbReference type="Proteomes" id="UP000269019">
    <property type="component" value="Chromosome"/>
</dbReference>
<comment type="similarity">
    <text evidence="2">Belongs to the phosphohexose mutase family.</text>
</comment>
<evidence type="ECO:0000256" key="5">
    <source>
        <dbReference type="ARBA" id="ARBA00022842"/>
    </source>
</evidence>
<keyword evidence="5" id="KW-0460">Magnesium</keyword>
<reference evidence="11 12" key="1">
    <citation type="submission" date="2018-11" db="EMBL/GenBank/DDBJ databases">
        <authorList>
            <person name="Kleinhagauer T."/>
            <person name="Glaeser S.P."/>
            <person name="Spergser J."/>
            <person name="Ruckert C."/>
            <person name="Kaempfer P."/>
            <person name="Busse H.-J."/>
        </authorList>
    </citation>
    <scope>NUCLEOTIDE SEQUENCE [LARGE SCALE GENOMIC DNA]</scope>
    <source>
        <strain evidence="11 12">200CH</strain>
    </source>
</reference>
<dbReference type="Gene3D" id="3.30.310.50">
    <property type="entry name" value="Alpha-D-phosphohexomutase, C-terminal domain"/>
    <property type="match status" value="1"/>
</dbReference>
<dbReference type="Pfam" id="PF02878">
    <property type="entry name" value="PGM_PMM_I"/>
    <property type="match status" value="1"/>
</dbReference>
<dbReference type="InterPro" id="IPR005846">
    <property type="entry name" value="A-D-PHexomutase_a/b/a-III"/>
</dbReference>